<evidence type="ECO:0000313" key="2">
    <source>
        <dbReference type="EMBL" id="SOC38870.1"/>
    </source>
</evidence>
<proteinExistence type="predicted"/>
<dbReference type="Proteomes" id="UP000219167">
    <property type="component" value="Unassembled WGS sequence"/>
</dbReference>
<dbReference type="RefSeq" id="WP_097138605.1">
    <property type="nucleotide sequence ID" value="NZ_OBQD01000005.1"/>
</dbReference>
<dbReference type="PANTHER" id="PTHR43812:SF2">
    <property type="entry name" value="FLAVIN REDUCTASE LIKE DOMAIN-CONTAINING PROTEIN"/>
    <property type="match status" value="1"/>
</dbReference>
<dbReference type="OrthoDB" id="9783347at2"/>
<dbReference type="Gene3D" id="2.30.110.10">
    <property type="entry name" value="Electron Transport, Fmn-binding Protein, Chain A"/>
    <property type="match status" value="1"/>
</dbReference>
<gene>
    <name evidence="2" type="ORF">SAMN05892877_105304</name>
</gene>
<keyword evidence="3" id="KW-1185">Reference proteome</keyword>
<organism evidence="2 3">
    <name type="scientific">Rhizobium subbaraonis</name>
    <dbReference type="NCBI Taxonomy" id="908946"/>
    <lineage>
        <taxon>Bacteria</taxon>
        <taxon>Pseudomonadati</taxon>
        <taxon>Pseudomonadota</taxon>
        <taxon>Alphaproteobacteria</taxon>
        <taxon>Hyphomicrobiales</taxon>
        <taxon>Rhizobiaceae</taxon>
        <taxon>Rhizobium/Agrobacterium group</taxon>
        <taxon>Rhizobium</taxon>
    </lineage>
</organism>
<evidence type="ECO:0000259" key="1">
    <source>
        <dbReference type="SMART" id="SM00903"/>
    </source>
</evidence>
<protein>
    <submittedName>
        <fullName evidence="2">Flavin reductase (DIM6/NTAB) family NADH-FMN oxidoreductase RutF</fullName>
    </submittedName>
</protein>
<dbReference type="EMBL" id="OBQD01000005">
    <property type="protein sequence ID" value="SOC38870.1"/>
    <property type="molecule type" value="Genomic_DNA"/>
</dbReference>
<dbReference type="SUPFAM" id="SSF50475">
    <property type="entry name" value="FMN-binding split barrel"/>
    <property type="match status" value="1"/>
</dbReference>
<name>A0A285UAF2_9HYPH</name>
<dbReference type="InterPro" id="IPR012349">
    <property type="entry name" value="Split_barrel_FMN-bd"/>
</dbReference>
<reference evidence="2 3" key="1">
    <citation type="submission" date="2017-08" db="EMBL/GenBank/DDBJ databases">
        <authorList>
            <person name="de Groot N.N."/>
        </authorList>
    </citation>
    <scope>NUCLEOTIDE SEQUENCE [LARGE SCALE GENOMIC DNA]</scope>
    <source>
        <strain evidence="2 3">JC85</strain>
    </source>
</reference>
<dbReference type="GO" id="GO:0016646">
    <property type="term" value="F:oxidoreductase activity, acting on the CH-NH group of donors, NAD or NADP as acceptor"/>
    <property type="evidence" value="ECO:0007669"/>
    <property type="project" value="UniProtKB-ARBA"/>
</dbReference>
<dbReference type="Pfam" id="PF01613">
    <property type="entry name" value="Flavin_Reduct"/>
    <property type="match status" value="1"/>
</dbReference>
<accession>A0A285UAF2</accession>
<dbReference type="PANTHER" id="PTHR43812">
    <property type="entry name" value="BLR2425 PROTEIN"/>
    <property type="match status" value="1"/>
</dbReference>
<evidence type="ECO:0000313" key="3">
    <source>
        <dbReference type="Proteomes" id="UP000219167"/>
    </source>
</evidence>
<dbReference type="AlphaFoldDB" id="A0A285UAF2"/>
<feature type="domain" description="Flavin reductase like" evidence="1">
    <location>
        <begin position="21"/>
        <end position="172"/>
    </location>
</feature>
<dbReference type="GO" id="GO:0010181">
    <property type="term" value="F:FMN binding"/>
    <property type="evidence" value="ECO:0007669"/>
    <property type="project" value="InterPro"/>
</dbReference>
<dbReference type="SMART" id="SM00903">
    <property type="entry name" value="Flavin_Reduct"/>
    <property type="match status" value="1"/>
</dbReference>
<dbReference type="InterPro" id="IPR002563">
    <property type="entry name" value="Flavin_Rdtase-like_dom"/>
</dbReference>
<sequence length="201" mass="22251">MFYDTTSNKHGLSHDPFKAIVSPRPIGWIGTRGADGSHNLAPYSFFNAISDRPKLVMFSSSGHKDSVRNIEATGMFTCSFVGRDLVDQMNVTSIAAAYGESEFDIAGLTMQYGQLVEAPFVGEALAALECRMTEVMRPRTLDGSESESWVVFGQVVGIHIRDEAIREGRFDMATARPIGRMGYMDYCDAGDVFEMMRPKRP</sequence>